<dbReference type="InterPro" id="IPR052523">
    <property type="entry name" value="Trichothecene_AcTrans"/>
</dbReference>
<dbReference type="GO" id="GO:0016747">
    <property type="term" value="F:acyltransferase activity, transferring groups other than amino-acyl groups"/>
    <property type="evidence" value="ECO:0007669"/>
    <property type="project" value="InterPro"/>
</dbReference>
<dbReference type="Proteomes" id="UP000053927">
    <property type="component" value="Unassembled WGS sequence"/>
</dbReference>
<dbReference type="AlphaFoldDB" id="R7RYD3"/>
<evidence type="ECO:0000313" key="2">
    <source>
        <dbReference type="EMBL" id="EIM79910.1"/>
    </source>
</evidence>
<dbReference type="EMBL" id="JH687400">
    <property type="protein sequence ID" value="EIM79910.1"/>
    <property type="molecule type" value="Genomic_DNA"/>
</dbReference>
<name>R7RYD3_STEHR</name>
<reference evidence="3" key="1">
    <citation type="journal article" date="2012" name="Science">
        <title>The Paleozoic origin of enzymatic lignin decomposition reconstructed from 31 fungal genomes.</title>
        <authorList>
            <person name="Floudas D."/>
            <person name="Binder M."/>
            <person name="Riley R."/>
            <person name="Barry K."/>
            <person name="Blanchette R.A."/>
            <person name="Henrissat B."/>
            <person name="Martinez A.T."/>
            <person name="Otillar R."/>
            <person name="Spatafora J.W."/>
            <person name="Yadav J.S."/>
            <person name="Aerts A."/>
            <person name="Benoit I."/>
            <person name="Boyd A."/>
            <person name="Carlson A."/>
            <person name="Copeland A."/>
            <person name="Coutinho P.M."/>
            <person name="de Vries R.P."/>
            <person name="Ferreira P."/>
            <person name="Findley K."/>
            <person name="Foster B."/>
            <person name="Gaskell J."/>
            <person name="Glotzer D."/>
            <person name="Gorecki P."/>
            <person name="Heitman J."/>
            <person name="Hesse C."/>
            <person name="Hori C."/>
            <person name="Igarashi K."/>
            <person name="Jurgens J.A."/>
            <person name="Kallen N."/>
            <person name="Kersten P."/>
            <person name="Kohler A."/>
            <person name="Kuees U."/>
            <person name="Kumar T.K.A."/>
            <person name="Kuo A."/>
            <person name="LaButti K."/>
            <person name="Larrondo L.F."/>
            <person name="Lindquist E."/>
            <person name="Ling A."/>
            <person name="Lombard V."/>
            <person name="Lucas S."/>
            <person name="Lundell T."/>
            <person name="Martin R."/>
            <person name="McLaughlin D.J."/>
            <person name="Morgenstern I."/>
            <person name="Morin E."/>
            <person name="Murat C."/>
            <person name="Nagy L.G."/>
            <person name="Nolan M."/>
            <person name="Ohm R.A."/>
            <person name="Patyshakuliyeva A."/>
            <person name="Rokas A."/>
            <person name="Ruiz-Duenas F.J."/>
            <person name="Sabat G."/>
            <person name="Salamov A."/>
            <person name="Samejima M."/>
            <person name="Schmutz J."/>
            <person name="Slot J.C."/>
            <person name="St John F."/>
            <person name="Stenlid J."/>
            <person name="Sun H."/>
            <person name="Sun S."/>
            <person name="Syed K."/>
            <person name="Tsang A."/>
            <person name="Wiebenga A."/>
            <person name="Young D."/>
            <person name="Pisabarro A."/>
            <person name="Eastwood D.C."/>
            <person name="Martin F."/>
            <person name="Cullen D."/>
            <person name="Grigoriev I.V."/>
            <person name="Hibbett D.S."/>
        </authorList>
    </citation>
    <scope>NUCLEOTIDE SEQUENCE [LARGE SCALE GENOMIC DNA]</scope>
    <source>
        <strain evidence="3">FP-91666</strain>
    </source>
</reference>
<protein>
    <recommendedName>
        <fullName evidence="1">N-acetyltransferase domain-containing protein</fullName>
    </recommendedName>
</protein>
<dbReference type="Pfam" id="PF13508">
    <property type="entry name" value="Acetyltransf_7"/>
    <property type="match status" value="1"/>
</dbReference>
<keyword evidence="3" id="KW-1185">Reference proteome</keyword>
<dbReference type="GeneID" id="18804167"/>
<dbReference type="RefSeq" id="XP_007310904.1">
    <property type="nucleotide sequence ID" value="XM_007310842.1"/>
</dbReference>
<dbReference type="CDD" id="cd04301">
    <property type="entry name" value="NAT_SF"/>
    <property type="match status" value="1"/>
</dbReference>
<sequence>MAIASNIEIRLVDPKNISDAQIQDATNVWIEAFQDNPLFRALTNADASLYTRYMHSTLLAALNDGQVYFATSPSSPGTGFDAACGGSASASKDRLIGVAAWYPPGMAPGLLVAPDDGDALAENSKTKIDDGFETLFADFPPQHHTWWFEYFIPKKKSHTSLTLGKDGKQASWNLQMIGVRPEAQRRGVARQLIEFVYQNVAKSGEKFCLETDEEPTVEVYKKLGFSIVGEPEEYHSPVTDFKIWVMARTKD</sequence>
<proteinExistence type="predicted"/>
<dbReference type="InterPro" id="IPR000182">
    <property type="entry name" value="GNAT_dom"/>
</dbReference>
<dbReference type="SUPFAM" id="SSF55729">
    <property type="entry name" value="Acyl-CoA N-acyltransferases (Nat)"/>
    <property type="match status" value="1"/>
</dbReference>
<gene>
    <name evidence="2" type="ORF">STEHIDRAFT_172908</name>
</gene>
<feature type="domain" description="N-acetyltransferase" evidence="1">
    <location>
        <begin position="118"/>
        <end position="251"/>
    </location>
</feature>
<dbReference type="PANTHER" id="PTHR42791:SF1">
    <property type="entry name" value="N-ACETYLTRANSFERASE DOMAIN-CONTAINING PROTEIN"/>
    <property type="match status" value="1"/>
</dbReference>
<evidence type="ECO:0000259" key="1">
    <source>
        <dbReference type="PROSITE" id="PS51186"/>
    </source>
</evidence>
<dbReference type="InterPro" id="IPR016181">
    <property type="entry name" value="Acyl_CoA_acyltransferase"/>
</dbReference>
<dbReference type="KEGG" id="shs:STEHIDRAFT_172908"/>
<dbReference type="PANTHER" id="PTHR42791">
    <property type="entry name" value="GNAT FAMILY ACETYLTRANSFERASE"/>
    <property type="match status" value="1"/>
</dbReference>
<evidence type="ECO:0000313" key="3">
    <source>
        <dbReference type="Proteomes" id="UP000053927"/>
    </source>
</evidence>
<accession>R7RYD3</accession>
<dbReference type="Gene3D" id="3.40.630.30">
    <property type="match status" value="1"/>
</dbReference>
<dbReference type="PROSITE" id="PS51186">
    <property type="entry name" value="GNAT"/>
    <property type="match status" value="1"/>
</dbReference>
<dbReference type="OrthoDB" id="61113at2759"/>
<organism evidence="2 3">
    <name type="scientific">Stereum hirsutum (strain FP-91666)</name>
    <name type="common">White-rot fungus</name>
    <dbReference type="NCBI Taxonomy" id="721885"/>
    <lineage>
        <taxon>Eukaryota</taxon>
        <taxon>Fungi</taxon>
        <taxon>Dikarya</taxon>
        <taxon>Basidiomycota</taxon>
        <taxon>Agaricomycotina</taxon>
        <taxon>Agaricomycetes</taxon>
        <taxon>Russulales</taxon>
        <taxon>Stereaceae</taxon>
        <taxon>Stereum</taxon>
    </lineage>
</organism>